<evidence type="ECO:0000313" key="2">
    <source>
        <dbReference type="Proteomes" id="UP000054324"/>
    </source>
</evidence>
<dbReference type="AlphaFoldDB" id="A0A075A2Q3"/>
<name>A0A075A2Q3_OPIVI</name>
<evidence type="ECO:0000313" key="1">
    <source>
        <dbReference type="EMBL" id="KER33631.1"/>
    </source>
</evidence>
<dbReference type="EMBL" id="KL596623">
    <property type="protein sequence ID" value="KER33631.1"/>
    <property type="molecule type" value="Genomic_DNA"/>
</dbReference>
<dbReference type="GeneID" id="20314710"/>
<dbReference type="KEGG" id="ovi:T265_00522"/>
<protein>
    <submittedName>
        <fullName evidence="1">Uncharacterized protein</fullName>
    </submittedName>
</protein>
<dbReference type="Proteomes" id="UP000054324">
    <property type="component" value="Unassembled WGS sequence"/>
</dbReference>
<proteinExistence type="predicted"/>
<dbReference type="CTD" id="20314710"/>
<sequence>MHRPWTNCQVRSRDSQPPVNFFAKALEDSCRTPKTGFHKQHVSQHVAKPTTMDVKFGVETVNPLLTSSPKRWRTRAALRTEGFISNTFRNTWPSQRNL</sequence>
<reference evidence="1 2" key="1">
    <citation type="submission" date="2013-11" db="EMBL/GenBank/DDBJ databases">
        <title>Opisthorchis viverrini - life in the bile duct.</title>
        <authorList>
            <person name="Young N.D."/>
            <person name="Nagarajan N."/>
            <person name="Lin S.J."/>
            <person name="Korhonen P.K."/>
            <person name="Jex A.R."/>
            <person name="Hall R.S."/>
            <person name="Safavi-Hemami H."/>
            <person name="Kaewkong W."/>
            <person name="Bertrand D."/>
            <person name="Gao S."/>
            <person name="Seet Q."/>
            <person name="Wongkham S."/>
            <person name="Teh B.T."/>
            <person name="Wongkham C."/>
            <person name="Intapan P.M."/>
            <person name="Maleewong W."/>
            <person name="Yang X."/>
            <person name="Hu M."/>
            <person name="Wang Z."/>
            <person name="Hofmann A."/>
            <person name="Sternberg P.W."/>
            <person name="Tan P."/>
            <person name="Wang J."/>
            <person name="Gasser R.B."/>
        </authorList>
    </citation>
    <scope>NUCLEOTIDE SEQUENCE [LARGE SCALE GENOMIC DNA]</scope>
</reference>
<gene>
    <name evidence="1" type="ORF">T265_00522</name>
</gene>
<accession>A0A075A2Q3</accession>
<dbReference type="RefSeq" id="XP_009162590.1">
    <property type="nucleotide sequence ID" value="XM_009164326.1"/>
</dbReference>
<organism evidence="1 2">
    <name type="scientific">Opisthorchis viverrini</name>
    <name type="common">Southeast Asian liver fluke</name>
    <dbReference type="NCBI Taxonomy" id="6198"/>
    <lineage>
        <taxon>Eukaryota</taxon>
        <taxon>Metazoa</taxon>
        <taxon>Spiralia</taxon>
        <taxon>Lophotrochozoa</taxon>
        <taxon>Platyhelminthes</taxon>
        <taxon>Trematoda</taxon>
        <taxon>Digenea</taxon>
        <taxon>Opisthorchiida</taxon>
        <taxon>Opisthorchiata</taxon>
        <taxon>Opisthorchiidae</taxon>
        <taxon>Opisthorchis</taxon>
    </lineage>
</organism>
<keyword evidence="2" id="KW-1185">Reference proteome</keyword>